<dbReference type="Pfam" id="PF00293">
    <property type="entry name" value="NUDIX"/>
    <property type="match status" value="1"/>
</dbReference>
<evidence type="ECO:0000256" key="1">
    <source>
        <dbReference type="ARBA" id="ARBA00000847"/>
    </source>
</evidence>
<evidence type="ECO:0000313" key="10">
    <source>
        <dbReference type="Proteomes" id="UP000321168"/>
    </source>
</evidence>
<dbReference type="AlphaFoldDB" id="A0A5C6V9I5"/>
<dbReference type="GO" id="GO:0016787">
    <property type="term" value="F:hydrolase activity"/>
    <property type="evidence" value="ECO:0007669"/>
    <property type="project" value="UniProtKB-KW"/>
</dbReference>
<keyword evidence="10" id="KW-1185">Reference proteome</keyword>
<protein>
    <recommendedName>
        <fullName evidence="4">GDP-mannose pyrophosphatase</fullName>
    </recommendedName>
    <alternativeName>
        <fullName evidence="6">GDP-mannose hydrolase</fullName>
    </alternativeName>
    <alternativeName>
        <fullName evidence="7">GDPMK</fullName>
    </alternativeName>
</protein>
<keyword evidence="5 9" id="KW-0378">Hydrolase</keyword>
<evidence type="ECO:0000256" key="3">
    <source>
        <dbReference type="ARBA" id="ARBA00007275"/>
    </source>
</evidence>
<dbReference type="GO" id="GO:0019693">
    <property type="term" value="P:ribose phosphate metabolic process"/>
    <property type="evidence" value="ECO:0007669"/>
    <property type="project" value="TreeGrafter"/>
</dbReference>
<dbReference type="RefSeq" id="WP_147014043.1">
    <property type="nucleotide sequence ID" value="NZ_VORB01000004.1"/>
</dbReference>
<gene>
    <name evidence="9" type="ORF">FRX97_05000</name>
</gene>
<evidence type="ECO:0000256" key="6">
    <source>
        <dbReference type="ARBA" id="ARBA00032162"/>
    </source>
</evidence>
<organism evidence="9 10">
    <name type="scientific">Luteibaculum oceani</name>
    <dbReference type="NCBI Taxonomy" id="1294296"/>
    <lineage>
        <taxon>Bacteria</taxon>
        <taxon>Pseudomonadati</taxon>
        <taxon>Bacteroidota</taxon>
        <taxon>Flavobacteriia</taxon>
        <taxon>Flavobacteriales</taxon>
        <taxon>Luteibaculaceae</taxon>
        <taxon>Luteibaculum</taxon>
    </lineage>
</organism>
<proteinExistence type="inferred from homology"/>
<comment type="catalytic activity">
    <reaction evidence="1">
        <text>GDP-alpha-D-mannose + H2O = alpha-D-mannose 1-phosphate + GMP + 2 H(+)</text>
        <dbReference type="Rhea" id="RHEA:27978"/>
        <dbReference type="ChEBI" id="CHEBI:15377"/>
        <dbReference type="ChEBI" id="CHEBI:15378"/>
        <dbReference type="ChEBI" id="CHEBI:57527"/>
        <dbReference type="ChEBI" id="CHEBI:58115"/>
        <dbReference type="ChEBI" id="CHEBI:58409"/>
    </reaction>
</comment>
<evidence type="ECO:0000256" key="7">
    <source>
        <dbReference type="ARBA" id="ARBA00032272"/>
    </source>
</evidence>
<dbReference type="PANTHER" id="PTHR11839">
    <property type="entry name" value="UDP/ADP-SUGAR PYROPHOSPHATASE"/>
    <property type="match status" value="1"/>
</dbReference>
<dbReference type="CDD" id="cd24161">
    <property type="entry name" value="NUDIX_ADPRase_Ndx2"/>
    <property type="match status" value="1"/>
</dbReference>
<evidence type="ECO:0000256" key="2">
    <source>
        <dbReference type="ARBA" id="ARBA00001946"/>
    </source>
</evidence>
<dbReference type="GO" id="GO:0006753">
    <property type="term" value="P:nucleoside phosphate metabolic process"/>
    <property type="evidence" value="ECO:0007669"/>
    <property type="project" value="TreeGrafter"/>
</dbReference>
<reference evidence="9 10" key="1">
    <citation type="submission" date="2019-08" db="EMBL/GenBank/DDBJ databases">
        <title>Genome of Luteibaculum oceani JCM 18817.</title>
        <authorList>
            <person name="Bowman J.P."/>
        </authorList>
    </citation>
    <scope>NUCLEOTIDE SEQUENCE [LARGE SCALE GENOMIC DNA]</scope>
    <source>
        <strain evidence="9 10">JCM 18817</strain>
    </source>
</reference>
<comment type="similarity">
    <text evidence="3">Belongs to the Nudix hydrolase family. NudK subfamily.</text>
</comment>
<accession>A0A5C6V9I5</accession>
<dbReference type="EMBL" id="VORB01000004">
    <property type="protein sequence ID" value="TXC81364.1"/>
    <property type="molecule type" value="Genomic_DNA"/>
</dbReference>
<dbReference type="PANTHER" id="PTHR11839:SF18">
    <property type="entry name" value="NUDIX HYDROLASE DOMAIN-CONTAINING PROTEIN"/>
    <property type="match status" value="1"/>
</dbReference>
<dbReference type="Proteomes" id="UP000321168">
    <property type="component" value="Unassembled WGS sequence"/>
</dbReference>
<comment type="caution">
    <text evidence="9">The sequence shown here is derived from an EMBL/GenBank/DDBJ whole genome shotgun (WGS) entry which is preliminary data.</text>
</comment>
<dbReference type="InterPro" id="IPR000086">
    <property type="entry name" value="NUDIX_hydrolase_dom"/>
</dbReference>
<dbReference type="SUPFAM" id="SSF55811">
    <property type="entry name" value="Nudix"/>
    <property type="match status" value="1"/>
</dbReference>
<sequence>MSSKNNSQTQIGPWKKVNSEIRYENPWIKVTHEDVIQPDGNKGIYGKIHFKNIAIGIIPISEDGYTWLVGQHRYPLDEYSWEIPEGGGPHHIDPILSAQRELKEETGLVAKDWKLIQKLHISNSVSDEYALIYLATGLSQEAPCPEGTEEIKIKKIKLEEAVNMALDGKITDSMSVAGLLKVGLTILK</sequence>
<dbReference type="OrthoDB" id="9806150at2"/>
<dbReference type="Gene3D" id="3.90.79.10">
    <property type="entry name" value="Nucleoside Triphosphate Pyrophosphohydrolase"/>
    <property type="match status" value="1"/>
</dbReference>
<evidence type="ECO:0000313" key="9">
    <source>
        <dbReference type="EMBL" id="TXC81364.1"/>
    </source>
</evidence>
<dbReference type="InterPro" id="IPR015797">
    <property type="entry name" value="NUDIX_hydrolase-like_dom_sf"/>
</dbReference>
<evidence type="ECO:0000259" key="8">
    <source>
        <dbReference type="PROSITE" id="PS51462"/>
    </source>
</evidence>
<evidence type="ECO:0000256" key="4">
    <source>
        <dbReference type="ARBA" id="ARBA00016377"/>
    </source>
</evidence>
<dbReference type="PROSITE" id="PS51462">
    <property type="entry name" value="NUDIX"/>
    <property type="match status" value="1"/>
</dbReference>
<evidence type="ECO:0000256" key="5">
    <source>
        <dbReference type="ARBA" id="ARBA00022801"/>
    </source>
</evidence>
<dbReference type="GO" id="GO:0005829">
    <property type="term" value="C:cytosol"/>
    <property type="evidence" value="ECO:0007669"/>
    <property type="project" value="TreeGrafter"/>
</dbReference>
<feature type="domain" description="Nudix hydrolase" evidence="8">
    <location>
        <begin position="50"/>
        <end position="178"/>
    </location>
</feature>
<name>A0A5C6V9I5_9FLAO</name>
<comment type="cofactor">
    <cofactor evidence="2">
        <name>Mg(2+)</name>
        <dbReference type="ChEBI" id="CHEBI:18420"/>
    </cofactor>
</comment>